<evidence type="ECO:0000313" key="11">
    <source>
        <dbReference type="Proteomes" id="UP000326202"/>
    </source>
</evidence>
<keyword evidence="2" id="KW-0276">Fatty acid metabolism</keyword>
<dbReference type="Gene3D" id="3.90.226.10">
    <property type="entry name" value="2-enoyl-CoA Hydratase, Chain A, domain 1"/>
    <property type="match status" value="1"/>
</dbReference>
<dbReference type="EMBL" id="CP042906">
    <property type="protein sequence ID" value="QEX19622.1"/>
    <property type="molecule type" value="Genomic_DNA"/>
</dbReference>
<keyword evidence="5" id="KW-0520">NAD</keyword>
<dbReference type="KEGG" id="htq:FRZ44_49370"/>
<dbReference type="Pfam" id="PF02737">
    <property type="entry name" value="3HCDH_N"/>
    <property type="match status" value="1"/>
</dbReference>
<dbReference type="UniPathway" id="UPA00659"/>
<dbReference type="Gene3D" id="1.10.1040.50">
    <property type="match status" value="1"/>
</dbReference>
<dbReference type="OrthoDB" id="5389341at2"/>
<dbReference type="InterPro" id="IPR008927">
    <property type="entry name" value="6-PGluconate_DH-like_C_sf"/>
</dbReference>
<name>A0A5J6MPQ9_9PROT</name>
<protein>
    <submittedName>
        <fullName evidence="10">3-hydroxyacyl-CoA dehydrogenase</fullName>
    </submittedName>
</protein>
<keyword evidence="4" id="KW-0560">Oxidoreductase</keyword>
<dbReference type="PANTHER" id="PTHR48075">
    <property type="entry name" value="3-HYDROXYACYL-COA DEHYDROGENASE FAMILY PROTEIN"/>
    <property type="match status" value="1"/>
</dbReference>
<keyword evidence="6" id="KW-0443">Lipid metabolism</keyword>
<dbReference type="InterPro" id="IPR001753">
    <property type="entry name" value="Enoyl-CoA_hydra/iso"/>
</dbReference>
<evidence type="ECO:0000259" key="9">
    <source>
        <dbReference type="Pfam" id="PF02737"/>
    </source>
</evidence>
<comment type="catalytic activity">
    <reaction evidence="7">
        <text>a (3S)-3-hydroxyacyl-CoA + NAD(+) = a 3-oxoacyl-CoA + NADH + H(+)</text>
        <dbReference type="Rhea" id="RHEA:22432"/>
        <dbReference type="ChEBI" id="CHEBI:15378"/>
        <dbReference type="ChEBI" id="CHEBI:57318"/>
        <dbReference type="ChEBI" id="CHEBI:57540"/>
        <dbReference type="ChEBI" id="CHEBI:57945"/>
        <dbReference type="ChEBI" id="CHEBI:90726"/>
        <dbReference type="EC" id="1.1.1.35"/>
    </reaction>
</comment>
<dbReference type="Proteomes" id="UP000326202">
    <property type="component" value="Chromosome"/>
</dbReference>
<sequence length="792" mass="85018">MAPRKPGQPAELSIRKAAVIGAGVMGSGIAAQIANAGVPVLLLDIVPKDKDGKPASDRSVIAKGAIEKLLKTDPAPLMLPANAALITPGNTEDDLGLLADVDWVVEAVLENPEIKRSLYQKIEPLRKKGSVISSNTSTIPLATLIEGMPESFARDFVITHFFNPPRYMRLLEIVSGPKTNPDSLAVIEEFGDRALGKGVVRCKDTPGFIANRIGVYWMQAAVTAALDLGLTVEEADAVMGKPLGIPKTGVFGLLDLTGLDLQPHVDSAMAKSLPKGDDYLRIRRDFPLMTKLIADGYTGRKGKGGFYRMQRDEHGGKTLEAINLKTGEFKPKIEARLESVEAGRQGLRAVVEHPDRGGQYAWKVLSQLLPYTASLVPEIADDIVAVDRAMQMGYAWKWGPFELIDRMGADWFAKRLAAEGKTVPPLLAAAAKAGGFYKIDGGKLLYLGTDGKHHPVERPEGVLLLEDIKRASQPVAENSSASLWDIGDGVVCLEFHSKMNALDDQILGLLKQSIGMVAKKYKALVIYNEAEQFSVGANLGLALFGANIGMWPLIENLVSEGLATLKALKYAPFPSVAAPAGLALGGGCEITLHARAVVAHAESYIGLVEVGVGLIPGWGGANELLERYTVEKGRPGGPMPPVTKAFETISMAKVSKSAAEARELGFLRPTDEIVMNRERLLAAAKARALSMVADYKPPEVPVFTLPGATGRTAIRLAVDNFVAAGKAMPHDRVVAEALADLLTGGKDADIEVKTEEETLRKLAAKGFMSLMHTEPTLQRMEHMLETGKPLRN</sequence>
<evidence type="ECO:0000256" key="4">
    <source>
        <dbReference type="ARBA" id="ARBA00023002"/>
    </source>
</evidence>
<dbReference type="GO" id="GO:0003857">
    <property type="term" value="F:(3S)-3-hydroxyacyl-CoA dehydrogenase (NAD+) activity"/>
    <property type="evidence" value="ECO:0007669"/>
    <property type="project" value="UniProtKB-EC"/>
</dbReference>
<dbReference type="SUPFAM" id="SSF52096">
    <property type="entry name" value="ClpP/crotonase"/>
    <property type="match status" value="1"/>
</dbReference>
<evidence type="ECO:0000256" key="1">
    <source>
        <dbReference type="ARBA" id="ARBA00005005"/>
    </source>
</evidence>
<keyword evidence="11" id="KW-1185">Reference proteome</keyword>
<organism evidence="10 11">
    <name type="scientific">Hypericibacter terrae</name>
    <dbReference type="NCBI Taxonomy" id="2602015"/>
    <lineage>
        <taxon>Bacteria</taxon>
        <taxon>Pseudomonadati</taxon>
        <taxon>Pseudomonadota</taxon>
        <taxon>Alphaproteobacteria</taxon>
        <taxon>Rhodospirillales</taxon>
        <taxon>Dongiaceae</taxon>
        <taxon>Hypericibacter</taxon>
    </lineage>
</organism>
<dbReference type="GO" id="GO:0006635">
    <property type="term" value="P:fatty acid beta-oxidation"/>
    <property type="evidence" value="ECO:0007669"/>
    <property type="project" value="UniProtKB-UniPathway"/>
</dbReference>
<dbReference type="Pfam" id="PF00378">
    <property type="entry name" value="ECH_1"/>
    <property type="match status" value="1"/>
</dbReference>
<dbReference type="SUPFAM" id="SSF48179">
    <property type="entry name" value="6-phosphogluconate dehydrogenase C-terminal domain-like"/>
    <property type="match status" value="2"/>
</dbReference>
<dbReference type="InterPro" id="IPR029045">
    <property type="entry name" value="ClpP/crotonase-like_dom_sf"/>
</dbReference>
<feature type="domain" description="3-hydroxyacyl-CoA dehydrogenase C-terminal" evidence="8">
    <location>
        <begin position="207"/>
        <end position="308"/>
    </location>
</feature>
<feature type="domain" description="3-hydroxyacyl-CoA dehydrogenase NAD binding" evidence="9">
    <location>
        <begin position="16"/>
        <end position="205"/>
    </location>
</feature>
<evidence type="ECO:0000256" key="2">
    <source>
        <dbReference type="ARBA" id="ARBA00022832"/>
    </source>
</evidence>
<evidence type="ECO:0000256" key="5">
    <source>
        <dbReference type="ARBA" id="ARBA00023027"/>
    </source>
</evidence>
<evidence type="ECO:0000259" key="8">
    <source>
        <dbReference type="Pfam" id="PF00725"/>
    </source>
</evidence>
<proteinExistence type="predicted"/>
<dbReference type="InterPro" id="IPR006108">
    <property type="entry name" value="3HC_DH_C"/>
</dbReference>
<dbReference type="PANTHER" id="PTHR48075:SF7">
    <property type="entry name" value="3-HYDROXYACYL-COA DEHYDROGENASE-RELATED"/>
    <property type="match status" value="1"/>
</dbReference>
<dbReference type="CDD" id="cd06558">
    <property type="entry name" value="crotonase-like"/>
    <property type="match status" value="1"/>
</dbReference>
<evidence type="ECO:0000256" key="3">
    <source>
        <dbReference type="ARBA" id="ARBA00022963"/>
    </source>
</evidence>
<dbReference type="Pfam" id="PF00725">
    <property type="entry name" value="3HCDH"/>
    <property type="match status" value="1"/>
</dbReference>
<keyword evidence="3" id="KW-0442">Lipid degradation</keyword>
<dbReference type="InterPro" id="IPR006176">
    <property type="entry name" value="3-OHacyl-CoA_DH_NAD-bd"/>
</dbReference>
<dbReference type="RefSeq" id="WP_151179675.1">
    <property type="nucleotide sequence ID" value="NZ_CP042906.1"/>
</dbReference>
<evidence type="ECO:0000256" key="6">
    <source>
        <dbReference type="ARBA" id="ARBA00023098"/>
    </source>
</evidence>
<dbReference type="Gene3D" id="3.40.50.720">
    <property type="entry name" value="NAD(P)-binding Rossmann-like Domain"/>
    <property type="match status" value="1"/>
</dbReference>
<gene>
    <name evidence="10" type="ORF">FRZ44_49370</name>
</gene>
<comment type="pathway">
    <text evidence="1">Lipid metabolism; fatty acid beta-oxidation.</text>
</comment>
<dbReference type="SUPFAM" id="SSF51735">
    <property type="entry name" value="NAD(P)-binding Rossmann-fold domains"/>
    <property type="match status" value="1"/>
</dbReference>
<dbReference type="InterPro" id="IPR036291">
    <property type="entry name" value="NAD(P)-bd_dom_sf"/>
</dbReference>
<dbReference type="AlphaFoldDB" id="A0A5J6MPQ9"/>
<evidence type="ECO:0000256" key="7">
    <source>
        <dbReference type="ARBA" id="ARBA00049556"/>
    </source>
</evidence>
<dbReference type="GO" id="GO:0070403">
    <property type="term" value="F:NAD+ binding"/>
    <property type="evidence" value="ECO:0007669"/>
    <property type="project" value="InterPro"/>
</dbReference>
<reference evidence="10 11" key="1">
    <citation type="submission" date="2019-08" db="EMBL/GenBank/DDBJ databases">
        <title>Hyperibacter terrae gen. nov., sp. nov. and Hyperibacter viscosus sp. nov., two new members in the family Rhodospirillaceae isolated from the rhizosphere of Hypericum perforatum.</title>
        <authorList>
            <person name="Noviana Z."/>
        </authorList>
    </citation>
    <scope>NUCLEOTIDE SEQUENCE [LARGE SCALE GENOMIC DNA]</scope>
    <source>
        <strain evidence="10 11">R5913</strain>
    </source>
</reference>
<accession>A0A5J6MPQ9</accession>
<evidence type="ECO:0000313" key="10">
    <source>
        <dbReference type="EMBL" id="QEX19622.1"/>
    </source>
</evidence>